<feature type="domain" description="Ig-like" evidence="12">
    <location>
        <begin position="2190"/>
        <end position="2287"/>
    </location>
</feature>
<dbReference type="InterPro" id="IPR003598">
    <property type="entry name" value="Ig_sub2"/>
</dbReference>
<dbReference type="GO" id="GO:0016020">
    <property type="term" value="C:membrane"/>
    <property type="evidence" value="ECO:0007669"/>
    <property type="project" value="UniProtKB-SubCell"/>
</dbReference>
<feature type="domain" description="Ig-like" evidence="12">
    <location>
        <begin position="1896"/>
        <end position="1989"/>
    </location>
</feature>
<organism evidence="13 14">
    <name type="scientific">Tachysurus vachellii</name>
    <name type="common">Darkbarbel catfish</name>
    <name type="synonym">Pelteobagrus vachellii</name>
    <dbReference type="NCBI Taxonomy" id="175792"/>
    <lineage>
        <taxon>Eukaryota</taxon>
        <taxon>Metazoa</taxon>
        <taxon>Chordata</taxon>
        <taxon>Craniata</taxon>
        <taxon>Vertebrata</taxon>
        <taxon>Euteleostomi</taxon>
        <taxon>Actinopterygii</taxon>
        <taxon>Neopterygii</taxon>
        <taxon>Teleostei</taxon>
        <taxon>Ostariophysi</taxon>
        <taxon>Siluriformes</taxon>
        <taxon>Bagridae</taxon>
        <taxon>Tachysurus</taxon>
    </lineage>
</organism>
<feature type="region of interest" description="Disordered" evidence="10">
    <location>
        <begin position="765"/>
        <end position="792"/>
    </location>
</feature>
<dbReference type="FunFam" id="2.60.40.10:FF:001377">
    <property type="entry name" value="Matrix remodeling associated 5"/>
    <property type="match status" value="1"/>
</dbReference>
<comment type="caution">
    <text evidence="13">The sequence shown here is derived from an EMBL/GenBank/DDBJ whole genome shotgun (WGS) entry which is preliminary data.</text>
</comment>
<keyword evidence="7" id="KW-0472">Membrane</keyword>
<dbReference type="FunFam" id="2.60.40.10:FF:000032">
    <property type="entry name" value="palladin isoform X1"/>
    <property type="match status" value="1"/>
</dbReference>
<dbReference type="PANTHER" id="PTHR45842:SF2">
    <property type="entry name" value="IMMUNOGLOBULIN SUPERFAMILY MEMBER 10"/>
    <property type="match status" value="1"/>
</dbReference>
<dbReference type="GO" id="GO:0005576">
    <property type="term" value="C:extracellular region"/>
    <property type="evidence" value="ECO:0007669"/>
    <property type="project" value="TreeGrafter"/>
</dbReference>
<dbReference type="SMART" id="SM00409">
    <property type="entry name" value="IG"/>
    <property type="match status" value="12"/>
</dbReference>
<comment type="subcellular location">
    <subcellularLocation>
        <location evidence="1">Membrane</location>
        <topology evidence="1">Single-pass membrane protein</topology>
    </subcellularLocation>
</comment>
<keyword evidence="3" id="KW-0812">Transmembrane</keyword>
<dbReference type="SUPFAM" id="SSF52058">
    <property type="entry name" value="L domain-like"/>
    <property type="match status" value="1"/>
</dbReference>
<dbReference type="PANTHER" id="PTHR45842">
    <property type="entry name" value="SYNAPTIC ADHESION-LIKE MOLECULE SALM"/>
    <property type="match status" value="1"/>
</dbReference>
<dbReference type="SMART" id="SM00013">
    <property type="entry name" value="LRRNT"/>
    <property type="match status" value="1"/>
</dbReference>
<dbReference type="Pfam" id="PF13306">
    <property type="entry name" value="LRR_5"/>
    <property type="match status" value="1"/>
</dbReference>
<feature type="compositionally biased region" description="Polar residues" evidence="10">
    <location>
        <begin position="703"/>
        <end position="718"/>
    </location>
</feature>
<sequence length="2580" mass="286313">MHAFRGGSRYLRAGSLALVLFLLQARCGSGACPAPCVCHFTTEVHCTFRSLNMMPRGVHSDVKRINLGYNSLTILKEHELSGLKSLELLMLHSNTIQTIEDRAFIDLKALQVLKMSYNRVKELRKDTFQGLDNLFRLYMDHNIIEFIHPEAFYGLTSLQLINLEGNILQQLHPDTFITLRHNQIFKFSSIKTIYLSENALTTLPATVFTGCYQLENLFLSGNPWSCDCRMDWLAAWIKRNPGVLKCKRDRKLSVEQMCPMCDSPLTSRGNNIIYLSSQAYTCSKPWIHSSLKQRNITMEENSYTQVLPKDFIAPIGLMEMKIIDQYNNNASVSCVVQRPGGLENLNVTQGVIGENVTTVSATVSTSLVCNIDYDHIRQLWGILASYSDSPMRLEREFLVTMSPEMIYTYKQARTADPELNEMFTEIEAEIKANPAWLLQGTINLQLDLTTTTYSTLHVKYFSNIEINIESNKVRRDRFSWTMIKKDNQTKTEFSVLSGGVSELNCETFGDPKPSIEWILPDGIKVRAPYSSEDRRIVILDNGKLTLKAADSSDSGIYHCIATNYLDADVLSFRVTVLSPDVEEEEVNGVQHSRTVGGSLVLDCETNGTPQATVHWILPDHTVVDRSFGNRKIYPNGTLAIHPLTERDRGFYRCLAANHLGVDLLASLANVSNDVSKVVPLTSIDSSGDDELLSTENSQILYSEGLSSRVNQESRTITSDRPYPRLQPSLRHGVTNRRGGSRHTGWSRRVFDKAYRKVDPERLADYIKRSQNKKSGNDKDSHINKSDKSQANVALSVDDETGSGISGFEGKGSMPDQAISITENPENIYGSVMTTYNLLENDQNKVTEITEVLSNSIATTENMRTITTGSYSHTDAIPMVPSVTLSNYEFQNDDETTPFKTTQDYDIGPSSSKAYISERSTDTPLQPFTMKYTVTDTMDERELQFSGEMPETATDDLPRINSHQASVLDRPTQRVNPVVHTSMDPESHTTFTAITTTEREHDEITFHTTQKIKSPHLPPGSTIISHQQIKIIPPNKKQPGRRRNFFSRRRIIRPNKITDIQSLLDKLKRPSVEYEINATVPYKVELTTSCDNERGRMPTVKSNAEHLTSGFQVQTSSVGIMEKLITTTLNTPFITSSMISPKSTTFLSAGQLKSDSSTEDIRSTNVPEQKPSKGPMKEVLTTVASTTTKASKVIQGKIPWQRLFGSKQGQREILKRLRKPSKPSVTIKSKSTVTTTTTTAPSMVLTALPTAESIAAPMTAIPHVRQGIQGNLGKSTDNIPSLSKFTESQNSLKVISLFTTASPSSKYHKTTVMYTPDSTPMYASKVVTTTASHITPIPPSMTKKAYKEDTSEFSGSYSGGSGGFSGRSSRIRKPSFHRRRFRGRRPLKESTTQAPTTKSATFETTTFMQHTTSRLTKPFYITTTEVAKSTIYTSSDKIDSDNKEFRTKAKPTNFPKTHSILSELSPTASFSYTTNTVMPYITPQSKKKKTKARINSNKRIPPQRGGGRYQTQRPVKKNREHLEQLTTTDSPDTKKRPNTERTLIFDAVTVVTTEENNKLTSFPSSKGISNQIPNNYDHITVYDTISPTTKGFESSTNDIASKPIIVGGRAASFTVESNSDALIPCEASGNPEPAISWKRFSPDTGTTLTIKGKLGKFEVFRNGTLLIQNAIVKDRGQYVCLAENAYGSDKLTVMLSVVAYPSRILEAKVREIKVHSGEKVELKCKTEGRPVPVVVWILANRTQVRAQNNGHGRVNVTKGGTLVIQQVSIYDRGYYKCIASNPAGIDTATVRLQVVAAPPGILEEKRQLLRAVVGQSVWMPCTAQGDPQPTTHWVLMDGRVVMPLYSSSRVYTFPNGTLHLKNLDVSDSGKYECIATSSTGSERRVVTLSVEKTEIAPEIIETSGKSTELAYGSQLHLNCSATGIPKPKIIWRLPSKALVDQWHRMGSRIQVLENGTLIIDSVSDKDAGDYLCVARSNAGDDLQLMKVFVSMKPAKIEPKFIGKKQVPYGKELKVDCKASGAPVPEISWGLPDGTLVNNALQADGVIRSRSKRYILFGNGTLYLNRVGMDEEGDYTCYAENTLGKDEMHVQITVVSAAPRIRPSPLNYARVKPGGNVRFDCEAIGEPKPKILWMLPSSDMIAASNERYLIHVNGSIDIRNVKLSDAGEYVCIARNAAGDESKVYKLEIDGNPPIINGYYQNKTVVKDTAEKYSRKLIDCKAEGDPPPKITWIMPDNIFLTTPYYGSRVTVHYNGTLEIRNVRPTDTAEFICIARNDGGESVLVIHLEVTNQLIRPIFKNPFNERLITRLGKTTVLNCSADGNPPPDMIWTLPNGTQLIGRHNMGSHHHLGSDGTFVIHNPSKGDAGKYRCAAKNKMGYIEKLIILEVGQKPYILTRPRGIIRSVSGEPLFLHCLADGSPRPNILWTVPGGHVISRSQITGRYQLMDNGTLVIHQTNLHDRGNYMCRAKNNVGDALLTVPVIIVAYTPRITNGPPPNVRTTTGIPVQLSCIAVGIPKPEITWELPDRSVLSTAGKGRSAGSELLHPSGTLIIQKPTRADSGTYKCLATNHLGKDTRVTFLTVI</sequence>
<keyword evidence="9" id="KW-0393">Immunoglobulin domain</keyword>
<keyword evidence="6" id="KW-1133">Transmembrane helix</keyword>
<feature type="domain" description="Ig-like" evidence="12">
    <location>
        <begin position="1700"/>
        <end position="1792"/>
    </location>
</feature>
<feature type="domain" description="Ig-like" evidence="12">
    <location>
        <begin position="2389"/>
        <end position="2475"/>
    </location>
</feature>
<protein>
    <recommendedName>
        <fullName evidence="12">Ig-like domain-containing protein</fullName>
    </recommendedName>
</protein>
<dbReference type="InterPro" id="IPR032675">
    <property type="entry name" value="LRR_dom_sf"/>
</dbReference>
<dbReference type="InterPro" id="IPR003591">
    <property type="entry name" value="Leu-rich_rpt_typical-subtyp"/>
</dbReference>
<feature type="compositionally biased region" description="Basic residues" evidence="10">
    <location>
        <begin position="1368"/>
        <end position="1384"/>
    </location>
</feature>
<evidence type="ECO:0000256" key="3">
    <source>
        <dbReference type="ARBA" id="ARBA00022692"/>
    </source>
</evidence>
<dbReference type="InterPro" id="IPR026906">
    <property type="entry name" value="LRR_5"/>
</dbReference>
<keyword evidence="4 11" id="KW-0732">Signal</keyword>
<evidence type="ECO:0000256" key="6">
    <source>
        <dbReference type="ARBA" id="ARBA00022989"/>
    </source>
</evidence>
<feature type="domain" description="Ig-like" evidence="12">
    <location>
        <begin position="1602"/>
        <end position="1695"/>
    </location>
</feature>
<dbReference type="Proteomes" id="UP001187315">
    <property type="component" value="Unassembled WGS sequence"/>
</dbReference>
<feature type="region of interest" description="Disordered" evidence="10">
    <location>
        <begin position="1350"/>
        <end position="1399"/>
    </location>
</feature>
<dbReference type="Pfam" id="PF13927">
    <property type="entry name" value="Ig_3"/>
    <property type="match status" value="7"/>
</dbReference>
<feature type="domain" description="Ig-like" evidence="12">
    <location>
        <begin position="2485"/>
        <end position="2575"/>
    </location>
</feature>
<dbReference type="InterPro" id="IPR003599">
    <property type="entry name" value="Ig_sub"/>
</dbReference>
<feature type="region of interest" description="Disordered" evidence="10">
    <location>
        <begin position="896"/>
        <end position="918"/>
    </location>
</feature>
<feature type="region of interest" description="Disordered" evidence="10">
    <location>
        <begin position="703"/>
        <end position="744"/>
    </location>
</feature>
<gene>
    <name evidence="13" type="ORF">Q7C36_000592</name>
</gene>
<accession>A0AA88NXU1</accession>
<keyword evidence="14" id="KW-1185">Reference proteome</keyword>
<evidence type="ECO:0000256" key="5">
    <source>
        <dbReference type="ARBA" id="ARBA00022737"/>
    </source>
</evidence>
<feature type="region of interest" description="Disordered" evidence="10">
    <location>
        <begin position="798"/>
        <end position="817"/>
    </location>
</feature>
<feature type="region of interest" description="Disordered" evidence="10">
    <location>
        <begin position="1482"/>
        <end position="1537"/>
    </location>
</feature>
<feature type="compositionally biased region" description="Basic and acidic residues" evidence="10">
    <location>
        <begin position="774"/>
        <end position="787"/>
    </location>
</feature>
<dbReference type="CDD" id="cd00096">
    <property type="entry name" value="Ig"/>
    <property type="match status" value="1"/>
</dbReference>
<feature type="compositionally biased region" description="Polar residues" evidence="10">
    <location>
        <begin position="897"/>
        <end position="913"/>
    </location>
</feature>
<evidence type="ECO:0000256" key="1">
    <source>
        <dbReference type="ARBA" id="ARBA00004167"/>
    </source>
</evidence>
<evidence type="ECO:0000256" key="9">
    <source>
        <dbReference type="ARBA" id="ARBA00023319"/>
    </source>
</evidence>
<dbReference type="InterPro" id="IPR013783">
    <property type="entry name" value="Ig-like_fold"/>
</dbReference>
<evidence type="ECO:0000256" key="8">
    <source>
        <dbReference type="ARBA" id="ARBA00023157"/>
    </source>
</evidence>
<evidence type="ECO:0000256" key="7">
    <source>
        <dbReference type="ARBA" id="ARBA00023136"/>
    </source>
</evidence>
<dbReference type="InterPro" id="IPR001611">
    <property type="entry name" value="Leu-rich_rpt"/>
</dbReference>
<keyword evidence="2" id="KW-0433">Leucine-rich repeat</keyword>
<evidence type="ECO:0000256" key="4">
    <source>
        <dbReference type="ARBA" id="ARBA00022729"/>
    </source>
</evidence>
<evidence type="ECO:0000313" key="13">
    <source>
        <dbReference type="EMBL" id="KAK2868721.1"/>
    </source>
</evidence>
<keyword evidence="8" id="KW-1015">Disulfide bond</keyword>
<dbReference type="SMART" id="SM00408">
    <property type="entry name" value="IGc2"/>
    <property type="match status" value="12"/>
</dbReference>
<dbReference type="Gene3D" id="3.80.10.10">
    <property type="entry name" value="Ribonuclease Inhibitor"/>
    <property type="match status" value="2"/>
</dbReference>
<evidence type="ECO:0000256" key="10">
    <source>
        <dbReference type="SAM" id="MobiDB-lite"/>
    </source>
</evidence>
<dbReference type="FunFam" id="2.60.40.10:FF:000076">
    <property type="entry name" value="Leucine-rich repeat and Ig domain-containing 4"/>
    <property type="match status" value="1"/>
</dbReference>
<feature type="region of interest" description="Disordered" evidence="10">
    <location>
        <begin position="1150"/>
        <end position="1176"/>
    </location>
</feature>
<dbReference type="Gene3D" id="2.60.40.10">
    <property type="entry name" value="Immunoglobulins"/>
    <property type="match status" value="12"/>
</dbReference>
<dbReference type="EMBL" id="JAVHJS010000001">
    <property type="protein sequence ID" value="KAK2868721.1"/>
    <property type="molecule type" value="Genomic_DNA"/>
</dbReference>
<dbReference type="FunFam" id="2.60.40.10:FF:000621">
    <property type="entry name" value="Immunoglobulin superfamily member 10"/>
    <property type="match status" value="1"/>
</dbReference>
<evidence type="ECO:0000256" key="11">
    <source>
        <dbReference type="SAM" id="SignalP"/>
    </source>
</evidence>
<feature type="domain" description="Ig-like" evidence="12">
    <location>
        <begin position="2293"/>
        <end position="2372"/>
    </location>
</feature>
<feature type="signal peptide" evidence="11">
    <location>
        <begin position="1"/>
        <end position="30"/>
    </location>
</feature>
<feature type="domain" description="Ig-like" evidence="12">
    <location>
        <begin position="498"/>
        <end position="575"/>
    </location>
</feature>
<feature type="chain" id="PRO_5041666736" description="Ig-like domain-containing protein" evidence="11">
    <location>
        <begin position="31"/>
        <end position="2580"/>
    </location>
</feature>
<name>A0AA88NXU1_TACVA</name>
<dbReference type="SUPFAM" id="SSF48726">
    <property type="entry name" value="Immunoglobulin"/>
    <property type="match status" value="12"/>
</dbReference>
<evidence type="ECO:0000256" key="2">
    <source>
        <dbReference type="ARBA" id="ARBA00022614"/>
    </source>
</evidence>
<dbReference type="Pfam" id="PF13855">
    <property type="entry name" value="LRR_8"/>
    <property type="match status" value="1"/>
</dbReference>
<dbReference type="SMART" id="SM00369">
    <property type="entry name" value="LRR_TYP"/>
    <property type="match status" value="5"/>
</dbReference>
<keyword evidence="5" id="KW-0677">Repeat</keyword>
<feature type="domain" description="Ig-like" evidence="12">
    <location>
        <begin position="579"/>
        <end position="671"/>
    </location>
</feature>
<dbReference type="InterPro" id="IPR000372">
    <property type="entry name" value="LRRNT"/>
</dbReference>
<dbReference type="InterPro" id="IPR013098">
    <property type="entry name" value="Ig_I-set"/>
</dbReference>
<feature type="domain" description="Ig-like" evidence="12">
    <location>
        <begin position="2097"/>
        <end position="2187"/>
    </location>
</feature>
<dbReference type="InterPro" id="IPR036179">
    <property type="entry name" value="Ig-like_dom_sf"/>
</dbReference>
<evidence type="ECO:0000313" key="14">
    <source>
        <dbReference type="Proteomes" id="UP001187315"/>
    </source>
</evidence>
<reference evidence="13" key="1">
    <citation type="submission" date="2023-08" db="EMBL/GenBank/DDBJ databases">
        <title>Pelteobagrus vachellii genome.</title>
        <authorList>
            <person name="Liu H."/>
        </authorList>
    </citation>
    <scope>NUCLEOTIDE SEQUENCE</scope>
    <source>
        <strain evidence="13">PRFRI_2022a</strain>
        <tissue evidence="13">Muscle</tissue>
    </source>
</reference>
<dbReference type="InterPro" id="IPR007110">
    <property type="entry name" value="Ig-like_dom"/>
</dbReference>
<evidence type="ECO:0000259" key="12">
    <source>
        <dbReference type="PROSITE" id="PS50835"/>
    </source>
</evidence>
<feature type="domain" description="Ig-like" evidence="12">
    <location>
        <begin position="1997"/>
        <end position="2091"/>
    </location>
</feature>
<feature type="domain" description="Ig-like" evidence="12">
    <location>
        <begin position="1798"/>
        <end position="1888"/>
    </location>
</feature>
<dbReference type="PROSITE" id="PS50835">
    <property type="entry name" value="IG_LIKE"/>
    <property type="match status" value="12"/>
</dbReference>
<dbReference type="Pfam" id="PF07679">
    <property type="entry name" value="I-set"/>
    <property type="match status" value="5"/>
</dbReference>
<dbReference type="InterPro" id="IPR050467">
    <property type="entry name" value="LRFN"/>
</dbReference>
<proteinExistence type="predicted"/>